<feature type="transmembrane region" description="Helical" evidence="2">
    <location>
        <begin position="126"/>
        <end position="149"/>
    </location>
</feature>
<dbReference type="GO" id="GO:0015297">
    <property type="term" value="F:antiporter activity"/>
    <property type="evidence" value="ECO:0007669"/>
    <property type="project" value="InterPro"/>
</dbReference>
<comment type="caution">
    <text evidence="3">The sequence shown here is derived from an EMBL/GenBank/DDBJ whole genome shotgun (WGS) entry which is preliminary data.</text>
</comment>
<keyword evidence="2" id="KW-0472">Membrane</keyword>
<dbReference type="AlphaFoldDB" id="A0A1R3ICG8"/>
<protein>
    <recommendedName>
        <fullName evidence="2">Protein DETOXIFICATION</fullName>
    </recommendedName>
    <alternativeName>
        <fullName evidence="2">Multidrug and toxic compound extrusion protein</fullName>
    </alternativeName>
</protein>
<name>A0A1R3ICG8_COCAP</name>
<dbReference type="Gramene" id="OMO80283">
    <property type="protein sequence ID" value="OMO80283"/>
    <property type="gene ID" value="CCACVL1_13068"/>
</dbReference>
<feature type="transmembrane region" description="Helical" evidence="2">
    <location>
        <begin position="244"/>
        <end position="268"/>
    </location>
</feature>
<reference evidence="3 4" key="1">
    <citation type="submission" date="2013-09" db="EMBL/GenBank/DDBJ databases">
        <title>Corchorus capsularis genome sequencing.</title>
        <authorList>
            <person name="Alam M."/>
            <person name="Haque M.S."/>
            <person name="Islam M.S."/>
            <person name="Emdad E.M."/>
            <person name="Islam M.M."/>
            <person name="Ahmed B."/>
            <person name="Halim A."/>
            <person name="Hossen Q.M.M."/>
            <person name="Hossain M.Z."/>
            <person name="Ahmed R."/>
            <person name="Khan M.M."/>
            <person name="Islam R."/>
            <person name="Rashid M.M."/>
            <person name="Khan S.A."/>
            <person name="Rahman M.S."/>
            <person name="Alam M."/>
        </authorList>
    </citation>
    <scope>NUCLEOTIDE SEQUENCE [LARGE SCALE GENOMIC DNA]</scope>
    <source>
        <strain evidence="4">cv. CVL-1</strain>
        <tissue evidence="3">Whole seedling</tissue>
    </source>
</reference>
<feature type="transmembrane region" description="Helical" evidence="2">
    <location>
        <begin position="169"/>
        <end position="198"/>
    </location>
</feature>
<comment type="similarity">
    <text evidence="1 2">Belongs to the multi antimicrobial extrusion (MATE) (TC 2.A.66.1) family.</text>
</comment>
<keyword evidence="2" id="KW-0812">Transmembrane</keyword>
<feature type="transmembrane region" description="Helical" evidence="2">
    <location>
        <begin position="79"/>
        <end position="99"/>
    </location>
</feature>
<feature type="transmembrane region" description="Helical" evidence="2">
    <location>
        <begin position="472"/>
        <end position="496"/>
    </location>
</feature>
<dbReference type="STRING" id="210143.A0A1R3ICG8"/>
<feature type="transmembrane region" description="Helical" evidence="2">
    <location>
        <begin position="412"/>
        <end position="432"/>
    </location>
</feature>
<dbReference type="OMA" id="PITHHIH"/>
<sequence>MEEALLLSGGGDGENKWKIKWSAFGEELKKMSYMAVPMVAVTVSQYLSQVISVMIVGHIDELALSGIALASSFTNVTGFSLIVIGLASWFNVALLAFYMRYSSSCEKSRAFIFNDVFLSVKEYFSFGLPSAVMVCLTTGSLHFFVPYGISAAASTRVSNELGAGNPQAARFAVGVAMVLAAIEPLIVSITLFCCRYIYGYLFSNEAEVVNYVAEMLPLLCISIIMDSIQAVLSGVARGTGWQHIGAYVNLGAYYLVGIPLAAVLCFALNMRGKGLWMGIMAGTFVQALLLALVTGFTNWQKQENEKEIKNNGRGIAARWRRRGKRMEDIDRVECVRGGAKEDELHGGADGGGDGVAVPYAGHIGDDGWTPCLEWWSFELLVLLSGLLPDSMLETSVLSICNEAEVVNYVAEILPLICISVIMDSFQTVMSGVARGTGWQHIGAYVNLGAYYLVGIPVAAVLCFVVNLRGKGLWIGILSGTCVQVSLLGLVTGFTNWQKQASKARERIFDRAIVANKEIA</sequence>
<keyword evidence="2" id="KW-1133">Transmembrane helix</keyword>
<feature type="transmembrane region" description="Helical" evidence="2">
    <location>
        <begin position="444"/>
        <end position="466"/>
    </location>
</feature>
<feature type="transmembrane region" description="Helical" evidence="2">
    <location>
        <begin position="210"/>
        <end position="232"/>
    </location>
</feature>
<organism evidence="3 4">
    <name type="scientific">Corchorus capsularis</name>
    <name type="common">Jute</name>
    <dbReference type="NCBI Taxonomy" id="210143"/>
    <lineage>
        <taxon>Eukaryota</taxon>
        <taxon>Viridiplantae</taxon>
        <taxon>Streptophyta</taxon>
        <taxon>Embryophyta</taxon>
        <taxon>Tracheophyta</taxon>
        <taxon>Spermatophyta</taxon>
        <taxon>Magnoliopsida</taxon>
        <taxon>eudicotyledons</taxon>
        <taxon>Gunneridae</taxon>
        <taxon>Pentapetalae</taxon>
        <taxon>rosids</taxon>
        <taxon>malvids</taxon>
        <taxon>Malvales</taxon>
        <taxon>Malvaceae</taxon>
        <taxon>Grewioideae</taxon>
        <taxon>Apeibeae</taxon>
        <taxon>Corchorus</taxon>
    </lineage>
</organism>
<proteinExistence type="inferred from homology"/>
<gene>
    <name evidence="3" type="ORF">CCACVL1_13068</name>
</gene>
<evidence type="ECO:0000256" key="1">
    <source>
        <dbReference type="ARBA" id="ARBA00010199"/>
    </source>
</evidence>
<dbReference type="OrthoDB" id="2126698at2759"/>
<dbReference type="Proteomes" id="UP000188268">
    <property type="component" value="Unassembled WGS sequence"/>
</dbReference>
<evidence type="ECO:0000313" key="4">
    <source>
        <dbReference type="Proteomes" id="UP000188268"/>
    </source>
</evidence>
<evidence type="ECO:0000313" key="3">
    <source>
        <dbReference type="EMBL" id="OMO80283.1"/>
    </source>
</evidence>
<accession>A0A1R3ICG8</accession>
<feature type="transmembrane region" description="Helical" evidence="2">
    <location>
        <begin position="38"/>
        <end position="59"/>
    </location>
</feature>
<dbReference type="PANTHER" id="PTHR11206">
    <property type="entry name" value="MULTIDRUG RESISTANCE PROTEIN"/>
    <property type="match status" value="1"/>
</dbReference>
<evidence type="ECO:0000256" key="2">
    <source>
        <dbReference type="RuleBase" id="RU004914"/>
    </source>
</evidence>
<keyword evidence="4" id="KW-1185">Reference proteome</keyword>
<dbReference type="InterPro" id="IPR002528">
    <property type="entry name" value="MATE_fam"/>
</dbReference>
<dbReference type="GO" id="GO:0042910">
    <property type="term" value="F:xenobiotic transmembrane transporter activity"/>
    <property type="evidence" value="ECO:0007669"/>
    <property type="project" value="InterPro"/>
</dbReference>
<dbReference type="GO" id="GO:0016020">
    <property type="term" value="C:membrane"/>
    <property type="evidence" value="ECO:0007669"/>
    <property type="project" value="InterPro"/>
</dbReference>
<dbReference type="Pfam" id="PF01554">
    <property type="entry name" value="MatE"/>
    <property type="match status" value="2"/>
</dbReference>
<dbReference type="EMBL" id="AWWV01010315">
    <property type="protein sequence ID" value="OMO80283.1"/>
    <property type="molecule type" value="Genomic_DNA"/>
</dbReference>
<feature type="transmembrane region" description="Helical" evidence="2">
    <location>
        <begin position="275"/>
        <end position="296"/>
    </location>
</feature>